<evidence type="ECO:0000313" key="4">
    <source>
        <dbReference type="Proteomes" id="UP000435112"/>
    </source>
</evidence>
<dbReference type="OrthoDB" id="89449at2759"/>
<accession>A0A6A3GJ93</accession>
<comment type="caution">
    <text evidence="3">The sequence shown here is derived from an EMBL/GenBank/DDBJ whole genome shotgun (WGS) entry which is preliminary data.</text>
</comment>
<proteinExistence type="predicted"/>
<keyword evidence="1" id="KW-0238">DNA-binding</keyword>
<organism evidence="3 4">
    <name type="scientific">Phytophthora rubi</name>
    <dbReference type="NCBI Taxonomy" id="129364"/>
    <lineage>
        <taxon>Eukaryota</taxon>
        <taxon>Sar</taxon>
        <taxon>Stramenopiles</taxon>
        <taxon>Oomycota</taxon>
        <taxon>Peronosporomycetes</taxon>
        <taxon>Peronosporales</taxon>
        <taxon>Peronosporaceae</taxon>
        <taxon>Phytophthora</taxon>
    </lineage>
</organism>
<gene>
    <name evidence="3" type="ORF">PR002_g30688</name>
</gene>
<dbReference type="Gene3D" id="3.30.420.10">
    <property type="entry name" value="Ribonuclease H-like superfamily/Ribonuclease H"/>
    <property type="match status" value="1"/>
</dbReference>
<dbReference type="AlphaFoldDB" id="A0A6A3GJ93"/>
<dbReference type="PANTHER" id="PTHR19303:SF73">
    <property type="entry name" value="PROTEIN PDC2"/>
    <property type="match status" value="1"/>
</dbReference>
<name>A0A6A3GJ93_9STRA</name>
<dbReference type="Proteomes" id="UP000435112">
    <property type="component" value="Unassembled WGS sequence"/>
</dbReference>
<dbReference type="Pfam" id="PF03184">
    <property type="entry name" value="DDE_1"/>
    <property type="match status" value="1"/>
</dbReference>
<dbReference type="GO" id="GO:0005634">
    <property type="term" value="C:nucleus"/>
    <property type="evidence" value="ECO:0007669"/>
    <property type="project" value="TreeGrafter"/>
</dbReference>
<evidence type="ECO:0000256" key="1">
    <source>
        <dbReference type="ARBA" id="ARBA00023125"/>
    </source>
</evidence>
<evidence type="ECO:0000259" key="2">
    <source>
        <dbReference type="PROSITE" id="PS51253"/>
    </source>
</evidence>
<dbReference type="InterPro" id="IPR050863">
    <property type="entry name" value="CenT-Element_Derived"/>
</dbReference>
<dbReference type="EMBL" id="QXFU01007215">
    <property type="protein sequence ID" value="KAE8958994.1"/>
    <property type="molecule type" value="Genomic_DNA"/>
</dbReference>
<sequence length="374" mass="42804">MSSPRRPFQKRTRLTKLQELQICDRRRELPAASKQAIDRVLKAEGRLRHATADCLACQRVRPDYQLALDQSMVEFVLASEAWGIALSGAMIITQAKRALIRLSIPFSSWPRLGWSWIRNLQERYGIRWRRAHGEEGPVDLDAVGEETVALRKLIRTYAYTDVYNMDETGFYFNNVPRGSLCINEAPALKQDKARVTLAFCTNATGTDNLPLLFIGASAKPRWLNKKPTDVLYTSTPKAWMTTTTFQAWLRDVDQSMRDQHRRILTLVDNASSHCDEDVVLTNVRLARLPPNTTAKLQPLDQGIIYCLKREELRKKMEFALEIVDEGDPNPYKVGILKGIEWCAEAWRGLPPETIQHCWLHSTLIAKSDMNFILH</sequence>
<dbReference type="InterPro" id="IPR036397">
    <property type="entry name" value="RNaseH_sf"/>
</dbReference>
<protein>
    <recommendedName>
        <fullName evidence="2">HTH CENPB-type domain-containing protein</fullName>
    </recommendedName>
</protein>
<dbReference type="GO" id="GO:0003677">
    <property type="term" value="F:DNA binding"/>
    <property type="evidence" value="ECO:0007669"/>
    <property type="project" value="UniProtKB-KW"/>
</dbReference>
<feature type="domain" description="HTH CENPB-type" evidence="2">
    <location>
        <begin position="56"/>
        <end position="130"/>
    </location>
</feature>
<dbReference type="InterPro" id="IPR004875">
    <property type="entry name" value="DDE_SF_endonuclease_dom"/>
</dbReference>
<reference evidence="3 4" key="1">
    <citation type="submission" date="2018-09" db="EMBL/GenBank/DDBJ databases">
        <title>Genomic investigation of the strawberry pathogen Phytophthora fragariae indicates pathogenicity is determined by transcriptional variation in three key races.</title>
        <authorList>
            <person name="Adams T.M."/>
            <person name="Armitage A.D."/>
            <person name="Sobczyk M.K."/>
            <person name="Bates H.J."/>
            <person name="Dunwell J.M."/>
            <person name="Nellist C.F."/>
            <person name="Harrison R.J."/>
        </authorList>
    </citation>
    <scope>NUCLEOTIDE SEQUENCE [LARGE SCALE GENOMIC DNA]</scope>
    <source>
        <strain evidence="3 4">SCRP324</strain>
    </source>
</reference>
<dbReference type="InterPro" id="IPR006600">
    <property type="entry name" value="HTH_CenpB_DNA-bd_dom"/>
</dbReference>
<dbReference type="PANTHER" id="PTHR19303">
    <property type="entry name" value="TRANSPOSON"/>
    <property type="match status" value="1"/>
</dbReference>
<dbReference type="PROSITE" id="PS51253">
    <property type="entry name" value="HTH_CENPB"/>
    <property type="match status" value="1"/>
</dbReference>
<evidence type="ECO:0000313" key="3">
    <source>
        <dbReference type="EMBL" id="KAE8958994.1"/>
    </source>
</evidence>